<feature type="domain" description="PH" evidence="3">
    <location>
        <begin position="430"/>
        <end position="535"/>
    </location>
</feature>
<dbReference type="OrthoDB" id="5598057at2759"/>
<dbReference type="Proteomes" id="UP000244855">
    <property type="component" value="Unassembled WGS sequence"/>
</dbReference>
<dbReference type="Gene3D" id="2.30.29.30">
    <property type="entry name" value="Pleckstrin-homology domain (PH domain)/Phosphotyrosine-binding domain (PTB)"/>
    <property type="match status" value="1"/>
</dbReference>
<dbReference type="InterPro" id="IPR001849">
    <property type="entry name" value="PH_domain"/>
</dbReference>
<feature type="compositionally biased region" description="Polar residues" evidence="2">
    <location>
        <begin position="150"/>
        <end position="159"/>
    </location>
</feature>
<feature type="compositionally biased region" description="Polar residues" evidence="2">
    <location>
        <begin position="579"/>
        <end position="592"/>
    </location>
</feature>
<reference evidence="4 5" key="1">
    <citation type="journal article" date="2018" name="Sci. Rep.">
        <title>Comparative genomics provides insights into the lifestyle and reveals functional heterogeneity of dark septate endophytic fungi.</title>
        <authorList>
            <person name="Knapp D.G."/>
            <person name="Nemeth J.B."/>
            <person name="Barry K."/>
            <person name="Hainaut M."/>
            <person name="Henrissat B."/>
            <person name="Johnson J."/>
            <person name="Kuo A."/>
            <person name="Lim J.H.P."/>
            <person name="Lipzen A."/>
            <person name="Nolan M."/>
            <person name="Ohm R.A."/>
            <person name="Tamas L."/>
            <person name="Grigoriev I.V."/>
            <person name="Spatafora J.W."/>
            <person name="Nagy L.G."/>
            <person name="Kovacs G.M."/>
        </authorList>
    </citation>
    <scope>NUCLEOTIDE SEQUENCE [LARGE SCALE GENOMIC DNA]</scope>
    <source>
        <strain evidence="4 5">DSE2036</strain>
    </source>
</reference>
<feature type="region of interest" description="Disordered" evidence="2">
    <location>
        <begin position="686"/>
        <end position="756"/>
    </location>
</feature>
<name>A0A2V1E978_9PLEO</name>
<dbReference type="PROSITE" id="PS50003">
    <property type="entry name" value="PH_DOMAIN"/>
    <property type="match status" value="1"/>
</dbReference>
<dbReference type="InterPro" id="IPR027267">
    <property type="entry name" value="AH/BAR_dom_sf"/>
</dbReference>
<proteinExistence type="predicted"/>
<organism evidence="4 5">
    <name type="scientific">Periconia macrospinosa</name>
    <dbReference type="NCBI Taxonomy" id="97972"/>
    <lineage>
        <taxon>Eukaryota</taxon>
        <taxon>Fungi</taxon>
        <taxon>Dikarya</taxon>
        <taxon>Ascomycota</taxon>
        <taxon>Pezizomycotina</taxon>
        <taxon>Dothideomycetes</taxon>
        <taxon>Pleosporomycetidae</taxon>
        <taxon>Pleosporales</taxon>
        <taxon>Massarineae</taxon>
        <taxon>Periconiaceae</taxon>
        <taxon>Periconia</taxon>
    </lineage>
</organism>
<evidence type="ECO:0000256" key="2">
    <source>
        <dbReference type="SAM" id="MobiDB-lite"/>
    </source>
</evidence>
<sequence>MASQRAVTPTAGYLSTSVPAPNDPNHLSRGYGDSSHLNIGVNDFASAPANDPSLLAQSLPDSQRRGRFEETFDATTRGSSIVADIERLERSTSRASTLNQGAAPSRSGTLKKRSSVKRSGSLKRSGSRKSLHAGSIRGVNIEDEGRGPSNKHNSVFYTPVPTSGSPTEILANRFQAWRKLLKDLITYFREVATSYEQRAKALLKVSNVINNTNAPALFLTEGGLNDANRILRDYHKQSVTEAHKAKDIQGEIINQLSGLRADLSHKIKEIKSLSGDFKNSVEKEKEVTRKCVAALEESLMLVDSDPAAIAGKGDPFVVRLGVDRQVERQIDEENYLHRAYLNLENSGRELESIVVGEIQKAYNALANILKREADESYSTIERLRSGPVGMPRDQEWNQFVTQDPHFVNPNIPLRRLEDIEYPGKHHPAAAEVRAGMLERKSKYLKSYTPGWYVLSPTHLHEFKSADRIYTQPPVMSLLLSDQKLGSHSQPGSSSHKFVLKGRQTGSMHRGHTWVFRAETYDTMLAWRDDIQNLIDKTGDERNAFVRRTTSHRRSISAGSTRSLSSGGGDLDEDEADNVPFSTTQSLVGQQPQEVEPQSRPSPGGRFPSDIQVHRHLQTPRAPSSRSSSEIGHDVTSAAGGLQAPYDSVHQDYQSQPNAYENVYPYDTNRANQPNVNENPYEYIPNRANQQAAPPPLQQQTSYFEKNPPPNLTPEIHQSYANLPPPQNDYQPPPQENLLPQQSVSEQRPSSNYGDWMSPVAGAVGGAAAGALGADAYHRHQQQNQQQEEQQRSADAFPAPTDTQSFPEQQTPINPTGVDAPIPVTSEAESAPAPTSFDNVGNQPFLEGAEVLPSRFSSTTAGTSSQIVLNDNVNGGPVLVPGTREVVASATEPVPVKRQNTDFSVSDLHVPGEYPKGGTSAAKV</sequence>
<dbReference type="PANTHER" id="PTHR31941:SF16">
    <property type="entry name" value="PHOSPHATIDYLINOSITOL 4,5-BISPHOSPHATE-BINDING PROTEIN SLM1-RELATED"/>
    <property type="match status" value="1"/>
</dbReference>
<feature type="region of interest" description="Disordered" evidence="2">
    <location>
        <begin position="546"/>
        <end position="609"/>
    </location>
</feature>
<dbReference type="Pfam" id="PF20399">
    <property type="entry name" value="PH_20"/>
    <property type="match status" value="1"/>
</dbReference>
<evidence type="ECO:0000259" key="3">
    <source>
        <dbReference type="PROSITE" id="PS50003"/>
    </source>
</evidence>
<gene>
    <name evidence="4" type="ORF">DM02DRAFT_513404</name>
</gene>
<dbReference type="EMBL" id="KZ805306">
    <property type="protein sequence ID" value="PVI06936.1"/>
    <property type="molecule type" value="Genomic_DNA"/>
</dbReference>
<evidence type="ECO:0000313" key="4">
    <source>
        <dbReference type="EMBL" id="PVI06936.1"/>
    </source>
</evidence>
<evidence type="ECO:0000256" key="1">
    <source>
        <dbReference type="ARBA" id="ARBA00022553"/>
    </source>
</evidence>
<dbReference type="AlphaFoldDB" id="A0A2V1E978"/>
<dbReference type="STRING" id="97972.A0A2V1E978"/>
<feature type="compositionally biased region" description="Polar residues" evidence="2">
    <location>
        <begin position="800"/>
        <end position="813"/>
    </location>
</feature>
<dbReference type="InterPro" id="IPR011993">
    <property type="entry name" value="PH-like_dom_sf"/>
</dbReference>
<feature type="compositionally biased region" description="Polar residues" evidence="2">
    <location>
        <begin position="1"/>
        <end position="19"/>
    </location>
</feature>
<feature type="compositionally biased region" description="Polar residues" evidence="2">
    <location>
        <begin position="742"/>
        <end position="752"/>
    </location>
</feature>
<dbReference type="Gene3D" id="1.20.1270.60">
    <property type="entry name" value="Arfaptin homology (AH) domain/BAR domain"/>
    <property type="match status" value="1"/>
</dbReference>
<feature type="compositionally biased region" description="Pro residues" evidence="2">
    <location>
        <begin position="722"/>
        <end position="734"/>
    </location>
</feature>
<feature type="region of interest" description="Disordered" evidence="2">
    <location>
        <begin position="84"/>
        <end position="159"/>
    </location>
</feature>
<feature type="region of interest" description="Disordered" evidence="2">
    <location>
        <begin position="1"/>
        <end position="34"/>
    </location>
</feature>
<dbReference type="SUPFAM" id="SSF50729">
    <property type="entry name" value="PH domain-like"/>
    <property type="match status" value="1"/>
</dbReference>
<dbReference type="PANTHER" id="PTHR31941">
    <property type="entry name" value="CYTOSKELETAL SIGNALING PROTEIN SLM1"/>
    <property type="match status" value="1"/>
</dbReference>
<dbReference type="CDD" id="cd13311">
    <property type="entry name" value="PH_Slm1"/>
    <property type="match status" value="1"/>
</dbReference>
<feature type="compositionally biased region" description="Polar residues" evidence="2">
    <location>
        <begin position="668"/>
        <end position="677"/>
    </location>
</feature>
<accession>A0A2V1E978</accession>
<evidence type="ECO:0000313" key="5">
    <source>
        <dbReference type="Proteomes" id="UP000244855"/>
    </source>
</evidence>
<keyword evidence="1" id="KW-0597">Phosphoprotein</keyword>
<feature type="region of interest" description="Disordered" evidence="2">
    <location>
        <begin position="897"/>
        <end position="923"/>
    </location>
</feature>
<keyword evidence="5" id="KW-1185">Reference proteome</keyword>
<protein>
    <recommendedName>
        <fullName evidence="3">PH domain-containing protein</fullName>
    </recommendedName>
</protein>
<feature type="region of interest" description="Disordered" evidence="2">
    <location>
        <begin position="662"/>
        <end position="681"/>
    </location>
</feature>
<dbReference type="InterPro" id="IPR046868">
    <property type="entry name" value="BAR_4"/>
</dbReference>
<dbReference type="InterPro" id="IPR043453">
    <property type="entry name" value="Slm1_PH"/>
</dbReference>
<dbReference type="InterPro" id="IPR046869">
    <property type="entry name" value="SLM1/RGC1-like_PH"/>
</dbReference>
<feature type="region of interest" description="Disordered" evidence="2">
    <location>
        <begin position="777"/>
        <end position="837"/>
    </location>
</feature>
<feature type="compositionally biased region" description="Polar residues" evidence="2">
    <location>
        <begin position="93"/>
        <end position="108"/>
    </location>
</feature>
<dbReference type="Pfam" id="PF20400">
    <property type="entry name" value="BAR_4"/>
    <property type="match status" value="1"/>
</dbReference>
<dbReference type="SMART" id="SM00233">
    <property type="entry name" value="PH"/>
    <property type="match status" value="1"/>
</dbReference>